<dbReference type="GO" id="GO:0010181">
    <property type="term" value="F:FMN binding"/>
    <property type="evidence" value="ECO:0007669"/>
    <property type="project" value="InterPro"/>
</dbReference>
<dbReference type="Pfam" id="PF00724">
    <property type="entry name" value="Oxidored_FMN"/>
    <property type="match status" value="1"/>
</dbReference>
<dbReference type="PANTHER" id="PTHR43656">
    <property type="entry name" value="BINDING OXIDOREDUCTASE, PUTATIVE (AFU_ORTHOLOGUE AFUA_2G08260)-RELATED"/>
    <property type="match status" value="1"/>
</dbReference>
<keyword evidence="1" id="KW-0285">Flavoprotein</keyword>
<organism evidence="4 5">
    <name type="scientific">SAR86 cluster bacterium</name>
    <dbReference type="NCBI Taxonomy" id="2030880"/>
    <lineage>
        <taxon>Bacteria</taxon>
        <taxon>Pseudomonadati</taxon>
        <taxon>Pseudomonadota</taxon>
        <taxon>Gammaproteobacteria</taxon>
        <taxon>SAR86 cluster</taxon>
    </lineage>
</organism>
<evidence type="ECO:0000256" key="2">
    <source>
        <dbReference type="ARBA" id="ARBA00023002"/>
    </source>
</evidence>
<dbReference type="CDD" id="cd04747">
    <property type="entry name" value="OYE_like_5_FMN"/>
    <property type="match status" value="1"/>
</dbReference>
<dbReference type="InterPro" id="IPR001155">
    <property type="entry name" value="OxRdtase_FMN_N"/>
</dbReference>
<evidence type="ECO:0000256" key="1">
    <source>
        <dbReference type="ARBA" id="ARBA00022630"/>
    </source>
</evidence>
<dbReference type="Gene3D" id="3.20.20.70">
    <property type="entry name" value="Aldolase class I"/>
    <property type="match status" value="1"/>
</dbReference>
<dbReference type="FunFam" id="3.20.20.70:FF:000262">
    <property type="entry name" value="NADH:flavin oxidoreductase"/>
    <property type="match status" value="1"/>
</dbReference>
<evidence type="ECO:0000313" key="5">
    <source>
        <dbReference type="Proteomes" id="UP000744438"/>
    </source>
</evidence>
<keyword evidence="2" id="KW-0560">Oxidoreductase</keyword>
<dbReference type="AlphaFoldDB" id="A0A937HYR2"/>
<dbReference type="EMBL" id="JADHQC010000006">
    <property type="protein sequence ID" value="MBL6811626.1"/>
    <property type="molecule type" value="Genomic_DNA"/>
</dbReference>
<dbReference type="InterPro" id="IPR051799">
    <property type="entry name" value="NADH_flavin_oxidoreductase"/>
</dbReference>
<protein>
    <submittedName>
        <fullName evidence="4">NADH:flavin oxidoreductase</fullName>
    </submittedName>
</protein>
<reference evidence="4" key="1">
    <citation type="submission" date="2020-10" db="EMBL/GenBank/DDBJ databases">
        <title>Microbiome of the Black Sea water column analyzed by genome centric metagenomics.</title>
        <authorList>
            <person name="Cabello-Yeves P.J."/>
            <person name="Callieri C."/>
            <person name="Picazo A."/>
            <person name="Mehrshad M."/>
            <person name="Haro-Moreno J.M."/>
            <person name="Roda-Garcia J."/>
            <person name="Dzembekova N."/>
            <person name="Slabakova V."/>
            <person name="Slabakova N."/>
            <person name="Moncheva S."/>
            <person name="Rodriguez-Valera F."/>
        </authorList>
    </citation>
    <scope>NUCLEOTIDE SEQUENCE</scope>
    <source>
        <strain evidence="4">BS307-5m-G49</strain>
    </source>
</reference>
<dbReference type="PANTHER" id="PTHR43656:SF2">
    <property type="entry name" value="BINDING OXIDOREDUCTASE, PUTATIVE (AFU_ORTHOLOGUE AFUA_2G08260)-RELATED"/>
    <property type="match status" value="1"/>
</dbReference>
<feature type="domain" description="NADH:flavin oxidoreductase/NADH oxidase N-terminal" evidence="3">
    <location>
        <begin position="4"/>
        <end position="350"/>
    </location>
</feature>
<evidence type="ECO:0000313" key="4">
    <source>
        <dbReference type="EMBL" id="MBL6811626.1"/>
    </source>
</evidence>
<comment type="caution">
    <text evidence="4">The sequence shown here is derived from an EMBL/GenBank/DDBJ whole genome shotgun (WGS) entry which is preliminary data.</text>
</comment>
<name>A0A937HYR2_9GAMM</name>
<dbReference type="SUPFAM" id="SSF51395">
    <property type="entry name" value="FMN-linked oxidoreductases"/>
    <property type="match status" value="1"/>
</dbReference>
<gene>
    <name evidence="4" type="ORF">ISQ63_01935</name>
</gene>
<sequence length="363" mass="41071">MEALFKPIKINNLVVPNRIAMAPMTRSMSPNGIPTDQNLEYYKRRAAAEVGMIITEGVEVSHPASSGYPNVPNLRQDSHEGWKNLISAVQEEGSTIFCQLWHVGGIRKPGQPPNPEVPGYTPSGLVRKDKKVAYEMTDNDVEDLIQNYVKDIEIIKMLGFDGVELHGAHGYMIDQFFWRDTNVRKDKYGKEEDLRTKFVCEIVSRARKLVGNDFPIMLRFSQWKQQDYDAILAPSPADLETFLGPISDSGVDVFHASTRRYWEPEFEGSDLNLAGWTKKITDKPTITVGSVGLDSDFIGLYVGNDKANTSSIKTLVDMFEREEFDMVAVGRALLSDPEWVLKVKEGREDQIVGFTKEYVEKYF</sequence>
<dbReference type="GO" id="GO:0016491">
    <property type="term" value="F:oxidoreductase activity"/>
    <property type="evidence" value="ECO:0007669"/>
    <property type="project" value="UniProtKB-KW"/>
</dbReference>
<accession>A0A937HYR2</accession>
<evidence type="ECO:0000259" key="3">
    <source>
        <dbReference type="Pfam" id="PF00724"/>
    </source>
</evidence>
<dbReference type="Proteomes" id="UP000744438">
    <property type="component" value="Unassembled WGS sequence"/>
</dbReference>
<dbReference type="InterPro" id="IPR013785">
    <property type="entry name" value="Aldolase_TIM"/>
</dbReference>
<proteinExistence type="predicted"/>